<gene>
    <name evidence="3" type="ORF">JIG36_40330</name>
</gene>
<keyword evidence="4" id="KW-1185">Reference proteome</keyword>
<organism evidence="3 4">
    <name type="scientific">Paractinoplanes ovalisporus</name>
    <dbReference type="NCBI Taxonomy" id="2810368"/>
    <lineage>
        <taxon>Bacteria</taxon>
        <taxon>Bacillati</taxon>
        <taxon>Actinomycetota</taxon>
        <taxon>Actinomycetes</taxon>
        <taxon>Micromonosporales</taxon>
        <taxon>Micromonosporaceae</taxon>
        <taxon>Paractinoplanes</taxon>
    </lineage>
</organism>
<feature type="transmembrane region" description="Helical" evidence="2">
    <location>
        <begin position="34"/>
        <end position="57"/>
    </location>
</feature>
<comment type="caution">
    <text evidence="3">The sequence shown here is derived from an EMBL/GenBank/DDBJ whole genome shotgun (WGS) entry which is preliminary data.</text>
</comment>
<evidence type="ECO:0000256" key="1">
    <source>
        <dbReference type="SAM" id="MobiDB-lite"/>
    </source>
</evidence>
<evidence type="ECO:0000313" key="4">
    <source>
        <dbReference type="Proteomes" id="UP000632138"/>
    </source>
</evidence>
<keyword evidence="2" id="KW-1133">Transmembrane helix</keyword>
<dbReference type="RefSeq" id="WP_203381748.1">
    <property type="nucleotide sequence ID" value="NZ_JAENHP010000021.1"/>
</dbReference>
<keyword evidence="2" id="KW-0472">Membrane</keyword>
<sequence length="164" mass="17272">MTTAPHVPVPPLGPGVQPPFPAPPVEGKGRRVGWGLGIGAGVLVLICGGGLAALIGLGTSISGALDEQAHAAVDDYLTALKDGRYDQAYRQLCERAQRSETSAEFRSRVEGEERISSWELGALVTVPLSVPVEATYDDGDVRNLRATLDQNTSTGEFEVCEVGE</sequence>
<keyword evidence="2" id="KW-0812">Transmembrane</keyword>
<feature type="compositionally biased region" description="Pro residues" evidence="1">
    <location>
        <begin position="7"/>
        <end position="24"/>
    </location>
</feature>
<evidence type="ECO:0000313" key="3">
    <source>
        <dbReference type="EMBL" id="MBM2621770.1"/>
    </source>
</evidence>
<evidence type="ECO:0000256" key="2">
    <source>
        <dbReference type="SAM" id="Phobius"/>
    </source>
</evidence>
<protein>
    <submittedName>
        <fullName evidence="3">Uncharacterized protein</fullName>
    </submittedName>
</protein>
<name>A0ABS2APN1_9ACTN</name>
<reference evidence="3 4" key="1">
    <citation type="submission" date="2021-01" db="EMBL/GenBank/DDBJ databases">
        <title>Actinoplanes sp. nov. LDG1-06 isolated from lichen.</title>
        <authorList>
            <person name="Saeng-In P."/>
            <person name="Phongsopitanun W."/>
            <person name="Kanchanasin P."/>
            <person name="Yuki M."/>
            <person name="Kudo T."/>
            <person name="Ohkuma M."/>
            <person name="Tanasupawat S."/>
        </authorList>
    </citation>
    <scope>NUCLEOTIDE SEQUENCE [LARGE SCALE GENOMIC DNA]</scope>
    <source>
        <strain evidence="3 4">LDG1-06</strain>
    </source>
</reference>
<proteinExistence type="predicted"/>
<dbReference type="Proteomes" id="UP000632138">
    <property type="component" value="Unassembled WGS sequence"/>
</dbReference>
<accession>A0ABS2APN1</accession>
<dbReference type="EMBL" id="JAENHP010000021">
    <property type="protein sequence ID" value="MBM2621770.1"/>
    <property type="molecule type" value="Genomic_DNA"/>
</dbReference>
<feature type="region of interest" description="Disordered" evidence="1">
    <location>
        <begin position="1"/>
        <end position="24"/>
    </location>
</feature>